<gene>
    <name evidence="1" type="ORF">FLL45_20995</name>
</gene>
<protein>
    <submittedName>
        <fullName evidence="1">DUF2288 domain-containing protein</fullName>
    </submittedName>
</protein>
<dbReference type="AlphaFoldDB" id="A0A545T342"/>
<comment type="caution">
    <text evidence="1">The sequence shown here is derived from an EMBL/GenBank/DDBJ whole genome shotgun (WGS) entry which is preliminary data.</text>
</comment>
<organism evidence="1 2">
    <name type="scientific">Aliikangiella marina</name>
    <dbReference type="NCBI Taxonomy" id="1712262"/>
    <lineage>
        <taxon>Bacteria</taxon>
        <taxon>Pseudomonadati</taxon>
        <taxon>Pseudomonadota</taxon>
        <taxon>Gammaproteobacteria</taxon>
        <taxon>Oceanospirillales</taxon>
        <taxon>Pleioneaceae</taxon>
        <taxon>Aliikangiella</taxon>
    </lineage>
</organism>
<accession>A0A545T342</accession>
<evidence type="ECO:0000313" key="2">
    <source>
        <dbReference type="Proteomes" id="UP000317839"/>
    </source>
</evidence>
<dbReference type="InterPro" id="IPR018741">
    <property type="entry name" value="DUF2288"/>
</dbReference>
<evidence type="ECO:0000313" key="1">
    <source>
        <dbReference type="EMBL" id="TQV71630.1"/>
    </source>
</evidence>
<dbReference type="Pfam" id="PF10052">
    <property type="entry name" value="DUF2288"/>
    <property type="match status" value="1"/>
</dbReference>
<dbReference type="EMBL" id="VIKR01000006">
    <property type="protein sequence ID" value="TQV71630.1"/>
    <property type="molecule type" value="Genomic_DNA"/>
</dbReference>
<keyword evidence="2" id="KW-1185">Reference proteome</keyword>
<reference evidence="1 2" key="1">
    <citation type="submission" date="2019-06" db="EMBL/GenBank/DDBJ databases">
        <title>Draft genome of Aliikangiella marina GYP-15.</title>
        <authorList>
            <person name="Wang G."/>
        </authorList>
    </citation>
    <scope>NUCLEOTIDE SEQUENCE [LARGE SCALE GENOMIC DNA]</scope>
    <source>
        <strain evidence="1 2">GYP-15</strain>
    </source>
</reference>
<name>A0A545T342_9GAMM</name>
<sequence length="156" mass="17453">MRLLGLLSLSVCVFDGYEYYLGFLVPLLIRQSGILVAGRTCLCGESQVSETEENLEIELSLKDKLNLETAKISWKELELFFAKGNLLTVSPSKNLIEVAEQIASNQQKEIESLILEKNIEFATPSWVRENCSENPTLWAVVVAPYVVCQLATETSH</sequence>
<dbReference type="Proteomes" id="UP000317839">
    <property type="component" value="Unassembled WGS sequence"/>
</dbReference>
<dbReference type="OrthoDB" id="195194at2"/>
<proteinExistence type="predicted"/>